<dbReference type="UniPathway" id="UPA00060">
    <property type="reaction ID" value="UER00141"/>
</dbReference>
<evidence type="ECO:0000256" key="1">
    <source>
        <dbReference type="ARBA" id="ARBA00005165"/>
    </source>
</evidence>
<sequence>MSIKPEQLTLYAITDRTWLNGATLEDHVKEALEGGATILQLREKTLSEAEFLEQAKRLKPLCQSYNVPLIINDRVDIALEADADGVHVGQNDMQAGQVREKLGTNKLLGVSCRTVEHALAAQEHGADYIGVGAMFPTQTKTDTEPVSIKTLKAICQSVNIPVVAIGGVTLSNVSQLQDTGIAGIVAISAIFAQDDIQEAAHNLKEAVSNLL</sequence>
<evidence type="ECO:0000256" key="10">
    <source>
        <dbReference type="RuleBase" id="RU003826"/>
    </source>
</evidence>
<reference evidence="13 14" key="1">
    <citation type="submission" date="2019-05" db="EMBL/GenBank/DDBJ databases">
        <title>The metagenome of a microbial culture collection derived from dairy environment covers the genomic content of the human microbiome.</title>
        <authorList>
            <person name="Roder T."/>
            <person name="Wuthrich D."/>
            <person name="Sattari Z."/>
            <person name="Von Ah U."/>
            <person name="Bar C."/>
            <person name="Ronchi F."/>
            <person name="Macpherson A.J."/>
            <person name="Ganal-Vonarburg S.C."/>
            <person name="Bruggmann R."/>
            <person name="Vergeres G."/>
        </authorList>
    </citation>
    <scope>NUCLEOTIDE SEQUENCE [LARGE SCALE GENOMIC DNA]</scope>
    <source>
        <strain evidence="13 14">FAM 24227</strain>
    </source>
</reference>
<dbReference type="Gene3D" id="3.20.20.70">
    <property type="entry name" value="Aldolase class I"/>
    <property type="match status" value="1"/>
</dbReference>
<evidence type="ECO:0000256" key="4">
    <source>
        <dbReference type="ARBA" id="ARBA00022842"/>
    </source>
</evidence>
<feature type="binding site" evidence="9">
    <location>
        <position position="72"/>
    </location>
    <ligand>
        <name>4-amino-2-methyl-5-(diphosphooxymethyl)pyrimidine</name>
        <dbReference type="ChEBI" id="CHEBI:57841"/>
    </ligand>
</feature>
<dbReference type="GO" id="GO:0005737">
    <property type="term" value="C:cytoplasm"/>
    <property type="evidence" value="ECO:0007669"/>
    <property type="project" value="TreeGrafter"/>
</dbReference>
<dbReference type="GO" id="GO:0000287">
    <property type="term" value="F:magnesium ion binding"/>
    <property type="evidence" value="ECO:0007669"/>
    <property type="project" value="UniProtKB-UniRule"/>
</dbReference>
<evidence type="ECO:0000256" key="6">
    <source>
        <dbReference type="ARBA" id="ARBA00047334"/>
    </source>
</evidence>
<feature type="binding site" evidence="9">
    <location>
        <position position="73"/>
    </location>
    <ligand>
        <name>Mg(2+)</name>
        <dbReference type="ChEBI" id="CHEBI:18420"/>
    </ligand>
</feature>
<dbReference type="NCBIfam" id="TIGR00693">
    <property type="entry name" value="thiE"/>
    <property type="match status" value="1"/>
</dbReference>
<comment type="cofactor">
    <cofactor evidence="9">
        <name>Mg(2+)</name>
        <dbReference type="ChEBI" id="CHEBI:18420"/>
    </cofactor>
    <text evidence="9">Binds 1 Mg(2+) ion per subunit.</text>
</comment>
<dbReference type="SUPFAM" id="SSF51391">
    <property type="entry name" value="Thiamin phosphate synthase"/>
    <property type="match status" value="1"/>
</dbReference>
<dbReference type="InterPro" id="IPR022998">
    <property type="entry name" value="ThiamineP_synth_TenI"/>
</dbReference>
<dbReference type="GO" id="GO:0004789">
    <property type="term" value="F:thiamine-phosphate diphosphorylase activity"/>
    <property type="evidence" value="ECO:0007669"/>
    <property type="project" value="UniProtKB-UniRule"/>
</dbReference>
<dbReference type="RefSeq" id="WP_138404738.1">
    <property type="nucleotide sequence ID" value="NZ_VBSP01000023.1"/>
</dbReference>
<dbReference type="EMBL" id="VBSP01000023">
    <property type="protein sequence ID" value="TLQ40895.1"/>
    <property type="molecule type" value="Genomic_DNA"/>
</dbReference>
<feature type="domain" description="Thiamine phosphate synthase/TenI" evidence="12">
    <location>
        <begin position="10"/>
        <end position="190"/>
    </location>
</feature>
<feature type="binding site" evidence="9">
    <location>
        <position position="167"/>
    </location>
    <ligand>
        <name>2-[(2R,5Z)-2-carboxy-4-methylthiazol-5(2H)-ylidene]ethyl phosphate</name>
        <dbReference type="ChEBI" id="CHEBI:62899"/>
    </ligand>
</feature>
<feature type="binding site" evidence="9">
    <location>
        <position position="140"/>
    </location>
    <ligand>
        <name>4-amino-2-methyl-5-(diphosphooxymethyl)pyrimidine</name>
        <dbReference type="ChEBI" id="CHEBI:57841"/>
    </ligand>
</feature>
<feature type="binding site" evidence="9">
    <location>
        <begin position="137"/>
        <end position="139"/>
    </location>
    <ligand>
        <name>2-[(2R,5Z)-2-carboxy-4-methylthiazol-5(2H)-ylidene]ethyl phosphate</name>
        <dbReference type="ChEBI" id="CHEBI:62899"/>
    </ligand>
</feature>
<dbReference type="GO" id="GO:0009229">
    <property type="term" value="P:thiamine diphosphate biosynthetic process"/>
    <property type="evidence" value="ECO:0007669"/>
    <property type="project" value="UniProtKB-UniRule"/>
</dbReference>
<dbReference type="PANTHER" id="PTHR20857:SF15">
    <property type="entry name" value="THIAMINE-PHOSPHATE SYNTHASE"/>
    <property type="match status" value="1"/>
</dbReference>
<dbReference type="InterPro" id="IPR013785">
    <property type="entry name" value="Aldolase_TIM"/>
</dbReference>
<evidence type="ECO:0000256" key="8">
    <source>
        <dbReference type="ARBA" id="ARBA00047883"/>
    </source>
</evidence>
<keyword evidence="3 9" id="KW-0479">Metal-binding</keyword>
<comment type="caution">
    <text evidence="13">The sequence shown here is derived from an EMBL/GenBank/DDBJ whole genome shotgun (WGS) entry which is preliminary data.</text>
</comment>
<evidence type="ECO:0000256" key="3">
    <source>
        <dbReference type="ARBA" id="ARBA00022723"/>
    </source>
</evidence>
<evidence type="ECO:0000256" key="11">
    <source>
        <dbReference type="RuleBase" id="RU004253"/>
    </source>
</evidence>
<comment type="catalytic activity">
    <reaction evidence="7 9 10">
        <text>2-(2-carboxy-4-methylthiazol-5-yl)ethyl phosphate + 4-amino-2-methyl-5-(diphosphooxymethyl)pyrimidine + 2 H(+) = thiamine phosphate + CO2 + diphosphate</text>
        <dbReference type="Rhea" id="RHEA:47848"/>
        <dbReference type="ChEBI" id="CHEBI:15378"/>
        <dbReference type="ChEBI" id="CHEBI:16526"/>
        <dbReference type="ChEBI" id="CHEBI:33019"/>
        <dbReference type="ChEBI" id="CHEBI:37575"/>
        <dbReference type="ChEBI" id="CHEBI:57841"/>
        <dbReference type="ChEBI" id="CHEBI:62890"/>
        <dbReference type="EC" id="2.5.1.3"/>
    </reaction>
</comment>
<dbReference type="Pfam" id="PF02581">
    <property type="entry name" value="TMP-TENI"/>
    <property type="match status" value="1"/>
</dbReference>
<evidence type="ECO:0000313" key="14">
    <source>
        <dbReference type="Proteomes" id="UP000306420"/>
    </source>
</evidence>
<comment type="pathway">
    <text evidence="1 9 11">Cofactor biosynthesis; thiamine diphosphate biosynthesis; thiamine phosphate from 4-amino-2-methyl-5-diphosphomethylpyrimidine and 4-methyl-5-(2-phosphoethyl)-thiazole: step 1/1.</text>
</comment>
<keyword evidence="2 9" id="KW-0808">Transferase</keyword>
<feature type="binding site" evidence="9">
    <location>
        <position position="111"/>
    </location>
    <ligand>
        <name>4-amino-2-methyl-5-(diphosphooxymethyl)pyrimidine</name>
        <dbReference type="ChEBI" id="CHEBI:57841"/>
    </ligand>
</feature>
<evidence type="ECO:0000256" key="9">
    <source>
        <dbReference type="HAMAP-Rule" id="MF_00097"/>
    </source>
</evidence>
<protein>
    <recommendedName>
        <fullName evidence="9">Thiamine-phosphate synthase</fullName>
        <shortName evidence="9">TP synthase</shortName>
        <shortName evidence="9">TPS</shortName>
        <ecNumber evidence="9">2.5.1.3</ecNumber>
    </recommendedName>
    <alternativeName>
        <fullName evidence="9">Thiamine-phosphate pyrophosphorylase</fullName>
        <shortName evidence="9">TMP pyrophosphorylase</shortName>
        <shortName evidence="9">TMP-PPase</shortName>
    </alternativeName>
</protein>
<dbReference type="InterPro" id="IPR036206">
    <property type="entry name" value="ThiamineP_synth_sf"/>
</dbReference>
<keyword evidence="4 9" id="KW-0460">Magnesium</keyword>
<evidence type="ECO:0000256" key="5">
    <source>
        <dbReference type="ARBA" id="ARBA00022977"/>
    </source>
</evidence>
<dbReference type="EC" id="2.5.1.3" evidence="9"/>
<feature type="binding site" evidence="9">
    <location>
        <begin position="40"/>
        <end position="44"/>
    </location>
    <ligand>
        <name>4-amino-2-methyl-5-(diphosphooxymethyl)pyrimidine</name>
        <dbReference type="ChEBI" id="CHEBI:57841"/>
    </ligand>
</feature>
<dbReference type="Proteomes" id="UP000306420">
    <property type="component" value="Unassembled WGS sequence"/>
</dbReference>
<proteinExistence type="inferred from homology"/>
<evidence type="ECO:0000256" key="7">
    <source>
        <dbReference type="ARBA" id="ARBA00047851"/>
    </source>
</evidence>
<dbReference type="OrthoDB" id="9812206at2"/>
<dbReference type="HAMAP" id="MF_00097">
    <property type="entry name" value="TMP_synthase"/>
    <property type="match status" value="1"/>
</dbReference>
<organism evidence="13 14">
    <name type="scientific">Ruoffia tabacinasalis</name>
    <dbReference type="NCBI Taxonomy" id="87458"/>
    <lineage>
        <taxon>Bacteria</taxon>
        <taxon>Bacillati</taxon>
        <taxon>Bacillota</taxon>
        <taxon>Bacilli</taxon>
        <taxon>Lactobacillales</taxon>
        <taxon>Aerococcaceae</taxon>
        <taxon>Ruoffia</taxon>
    </lineage>
</organism>
<dbReference type="AlphaFoldDB" id="A0A5R9DU96"/>
<accession>A0A5R9DU96</accession>
<keyword evidence="5 9" id="KW-0784">Thiamine biosynthesis</keyword>
<comment type="similarity">
    <text evidence="9 10">Belongs to the thiamine-phosphate synthase family.</text>
</comment>
<feature type="binding site" evidence="9">
    <location>
        <position position="92"/>
    </location>
    <ligand>
        <name>Mg(2+)</name>
        <dbReference type="ChEBI" id="CHEBI:18420"/>
    </ligand>
</feature>
<dbReference type="GO" id="GO:0009228">
    <property type="term" value="P:thiamine biosynthetic process"/>
    <property type="evidence" value="ECO:0007669"/>
    <property type="project" value="UniProtKB-KW"/>
</dbReference>
<name>A0A5R9DU96_9LACT</name>
<evidence type="ECO:0000313" key="13">
    <source>
        <dbReference type="EMBL" id="TLQ40895.1"/>
    </source>
</evidence>
<comment type="function">
    <text evidence="9">Condenses 4-methyl-5-(beta-hydroxyethyl)thiazole monophosphate (THZ-P) and 2-methyl-4-amino-5-hydroxymethyl pyrimidine pyrophosphate (HMP-PP) to form thiamine monophosphate (TMP).</text>
</comment>
<comment type="catalytic activity">
    <reaction evidence="8 9 10">
        <text>2-[(2R,5Z)-2-carboxy-4-methylthiazol-5(2H)-ylidene]ethyl phosphate + 4-amino-2-methyl-5-(diphosphooxymethyl)pyrimidine + 2 H(+) = thiamine phosphate + CO2 + diphosphate</text>
        <dbReference type="Rhea" id="RHEA:47844"/>
        <dbReference type="ChEBI" id="CHEBI:15378"/>
        <dbReference type="ChEBI" id="CHEBI:16526"/>
        <dbReference type="ChEBI" id="CHEBI:33019"/>
        <dbReference type="ChEBI" id="CHEBI:37575"/>
        <dbReference type="ChEBI" id="CHEBI:57841"/>
        <dbReference type="ChEBI" id="CHEBI:62899"/>
        <dbReference type="EC" id="2.5.1.3"/>
    </reaction>
</comment>
<gene>
    <name evidence="9" type="primary">thiE</name>
    <name evidence="13" type="ORF">FEZ33_07260</name>
</gene>
<dbReference type="PANTHER" id="PTHR20857">
    <property type="entry name" value="THIAMINE-PHOSPHATE PYROPHOSPHORYLASE"/>
    <property type="match status" value="1"/>
</dbReference>
<dbReference type="CDD" id="cd00564">
    <property type="entry name" value="TMP_TenI"/>
    <property type="match status" value="1"/>
</dbReference>
<feature type="binding site" evidence="9">
    <location>
        <begin position="187"/>
        <end position="188"/>
    </location>
    <ligand>
        <name>2-[(2R,5Z)-2-carboxy-4-methylthiazol-5(2H)-ylidene]ethyl phosphate</name>
        <dbReference type="ChEBI" id="CHEBI:62899"/>
    </ligand>
</feature>
<dbReference type="InterPro" id="IPR034291">
    <property type="entry name" value="TMP_synthase"/>
</dbReference>
<evidence type="ECO:0000256" key="2">
    <source>
        <dbReference type="ARBA" id="ARBA00022679"/>
    </source>
</evidence>
<evidence type="ECO:0000259" key="12">
    <source>
        <dbReference type="Pfam" id="PF02581"/>
    </source>
</evidence>
<dbReference type="FunFam" id="3.20.20.70:FF:000096">
    <property type="entry name" value="Thiamine-phosphate synthase"/>
    <property type="match status" value="1"/>
</dbReference>
<comment type="catalytic activity">
    <reaction evidence="6 9 10">
        <text>4-methyl-5-(2-phosphooxyethyl)-thiazole + 4-amino-2-methyl-5-(diphosphooxymethyl)pyrimidine + H(+) = thiamine phosphate + diphosphate</text>
        <dbReference type="Rhea" id="RHEA:22328"/>
        <dbReference type="ChEBI" id="CHEBI:15378"/>
        <dbReference type="ChEBI" id="CHEBI:33019"/>
        <dbReference type="ChEBI" id="CHEBI:37575"/>
        <dbReference type="ChEBI" id="CHEBI:57841"/>
        <dbReference type="ChEBI" id="CHEBI:58296"/>
        <dbReference type="EC" id="2.5.1.3"/>
    </reaction>
</comment>